<dbReference type="AlphaFoldDB" id="A0A392V9Q8"/>
<proteinExistence type="predicted"/>
<feature type="non-terminal residue" evidence="1">
    <location>
        <position position="21"/>
    </location>
</feature>
<sequence>MQSNSCLATRTLAWRHQAQLP</sequence>
<reference evidence="1 2" key="1">
    <citation type="journal article" date="2018" name="Front. Plant Sci.">
        <title>Red Clover (Trifolium pratense) and Zigzag Clover (T. medium) - A Picture of Genomic Similarities and Differences.</title>
        <authorList>
            <person name="Dluhosova J."/>
            <person name="Istvanek J."/>
            <person name="Nedelnik J."/>
            <person name="Repkova J."/>
        </authorList>
    </citation>
    <scope>NUCLEOTIDE SEQUENCE [LARGE SCALE GENOMIC DNA]</scope>
    <source>
        <strain evidence="2">cv. 10/8</strain>
        <tissue evidence="1">Leaf</tissue>
    </source>
</reference>
<dbReference type="Proteomes" id="UP000265520">
    <property type="component" value="Unassembled WGS sequence"/>
</dbReference>
<comment type="caution">
    <text evidence="1">The sequence shown here is derived from an EMBL/GenBank/DDBJ whole genome shotgun (WGS) entry which is preliminary data.</text>
</comment>
<keyword evidence="2" id="KW-1185">Reference proteome</keyword>
<evidence type="ECO:0000313" key="2">
    <source>
        <dbReference type="Proteomes" id="UP000265520"/>
    </source>
</evidence>
<name>A0A392V9Q8_9FABA</name>
<accession>A0A392V9Q8</accession>
<protein>
    <submittedName>
        <fullName evidence="1">Uncharacterized protein</fullName>
    </submittedName>
</protein>
<organism evidence="1 2">
    <name type="scientific">Trifolium medium</name>
    <dbReference type="NCBI Taxonomy" id="97028"/>
    <lineage>
        <taxon>Eukaryota</taxon>
        <taxon>Viridiplantae</taxon>
        <taxon>Streptophyta</taxon>
        <taxon>Embryophyta</taxon>
        <taxon>Tracheophyta</taxon>
        <taxon>Spermatophyta</taxon>
        <taxon>Magnoliopsida</taxon>
        <taxon>eudicotyledons</taxon>
        <taxon>Gunneridae</taxon>
        <taxon>Pentapetalae</taxon>
        <taxon>rosids</taxon>
        <taxon>fabids</taxon>
        <taxon>Fabales</taxon>
        <taxon>Fabaceae</taxon>
        <taxon>Papilionoideae</taxon>
        <taxon>50 kb inversion clade</taxon>
        <taxon>NPAAA clade</taxon>
        <taxon>Hologalegina</taxon>
        <taxon>IRL clade</taxon>
        <taxon>Trifolieae</taxon>
        <taxon>Trifolium</taxon>
    </lineage>
</organism>
<evidence type="ECO:0000313" key="1">
    <source>
        <dbReference type="EMBL" id="MCI84182.1"/>
    </source>
</evidence>
<dbReference type="EMBL" id="LXQA011084700">
    <property type="protein sequence ID" value="MCI84182.1"/>
    <property type="molecule type" value="Genomic_DNA"/>
</dbReference>